<evidence type="ECO:0000313" key="3">
    <source>
        <dbReference type="Proteomes" id="UP001596002"/>
    </source>
</evidence>
<keyword evidence="2" id="KW-0418">Kinase</keyword>
<keyword evidence="2" id="KW-0808">Transferase</keyword>
<comment type="caution">
    <text evidence="2">The sequence shown here is derived from an EMBL/GenBank/DDBJ whole genome shotgun (WGS) entry which is preliminary data.</text>
</comment>
<dbReference type="GO" id="GO:0016301">
    <property type="term" value="F:kinase activity"/>
    <property type="evidence" value="ECO:0007669"/>
    <property type="project" value="UniProtKB-KW"/>
</dbReference>
<proteinExistence type="predicted"/>
<evidence type="ECO:0000313" key="2">
    <source>
        <dbReference type="EMBL" id="MFC4768693.1"/>
    </source>
</evidence>
<dbReference type="RefSeq" id="WP_380026640.1">
    <property type="nucleotide sequence ID" value="NZ_JBHSHC010000112.1"/>
</dbReference>
<evidence type="ECO:0000259" key="1">
    <source>
        <dbReference type="Pfam" id="PF20613"/>
    </source>
</evidence>
<organism evidence="2 3">
    <name type="scientific">Effusibacillus consociatus</name>
    <dbReference type="NCBI Taxonomy" id="1117041"/>
    <lineage>
        <taxon>Bacteria</taxon>
        <taxon>Bacillati</taxon>
        <taxon>Bacillota</taxon>
        <taxon>Bacilli</taxon>
        <taxon>Bacillales</taxon>
        <taxon>Alicyclobacillaceae</taxon>
        <taxon>Effusibacillus</taxon>
    </lineage>
</organism>
<accession>A0ABV9Q455</accession>
<reference evidence="3" key="1">
    <citation type="journal article" date="2019" name="Int. J. Syst. Evol. Microbiol.">
        <title>The Global Catalogue of Microorganisms (GCM) 10K type strain sequencing project: providing services to taxonomists for standard genome sequencing and annotation.</title>
        <authorList>
            <consortium name="The Broad Institute Genomics Platform"/>
            <consortium name="The Broad Institute Genome Sequencing Center for Infectious Disease"/>
            <person name="Wu L."/>
            <person name="Ma J."/>
        </authorList>
    </citation>
    <scope>NUCLEOTIDE SEQUENCE [LARGE SCALE GENOMIC DNA]</scope>
    <source>
        <strain evidence="3">WYCCWR 12678</strain>
    </source>
</reference>
<gene>
    <name evidence="2" type="ORF">ACFO8Q_15215</name>
</gene>
<keyword evidence="3" id="KW-1185">Reference proteome</keyword>
<name>A0ABV9Q455_9BACL</name>
<sequence length="268" mass="30753">MQIVTANRAIGEIRNGCTKPYNVLCGGETFVVKFMQNPEGVRVLANEFICSKLAEMLQLPIPTPAIIEVRQTFIEDHGNEVANHVGESITAGNHFGTKRLKKAYQVTSAEMLHMAKNIHVVPEILLFDHWIHNSDRDRNGGNLLFDAVRMEVVIIDHTHAFDLGPLWNATQLKQRLNDQFSIFDTSGYVYKKLVPYIRGNRPFHSILDKMSRLTRDDLWNIIKSVPEEWNVSEEDKIALHSYLWNRLNRIEQVLPLLKPVLPYWKGGT</sequence>
<feature type="domain" description="HipA-like kinase" evidence="1">
    <location>
        <begin position="10"/>
        <end position="248"/>
    </location>
</feature>
<dbReference type="InterPro" id="IPR046748">
    <property type="entry name" value="HipA_2"/>
</dbReference>
<dbReference type="Proteomes" id="UP001596002">
    <property type="component" value="Unassembled WGS sequence"/>
</dbReference>
<protein>
    <submittedName>
        <fullName evidence="2">HipA family kinase</fullName>
    </submittedName>
</protein>
<dbReference type="Pfam" id="PF20613">
    <property type="entry name" value="HipA_2"/>
    <property type="match status" value="1"/>
</dbReference>
<dbReference type="EMBL" id="JBHSHC010000112">
    <property type="protein sequence ID" value="MFC4768693.1"/>
    <property type="molecule type" value="Genomic_DNA"/>
</dbReference>